<organism evidence="1 2">
    <name type="scientific">Pseudotabrizicola algicola</name>
    <dbReference type="NCBI Taxonomy" id="2709381"/>
    <lineage>
        <taxon>Bacteria</taxon>
        <taxon>Pseudomonadati</taxon>
        <taxon>Pseudomonadota</taxon>
        <taxon>Alphaproteobacteria</taxon>
        <taxon>Rhodobacterales</taxon>
        <taxon>Paracoccaceae</taxon>
        <taxon>Pseudotabrizicola</taxon>
    </lineage>
</organism>
<proteinExistence type="predicted"/>
<evidence type="ECO:0000313" key="1">
    <source>
        <dbReference type="EMBL" id="NEX47733.1"/>
    </source>
</evidence>
<dbReference type="RefSeq" id="WP_164613728.1">
    <property type="nucleotide sequence ID" value="NZ_JAAIKE010000005.1"/>
</dbReference>
<keyword evidence="2" id="KW-1185">Reference proteome</keyword>
<dbReference type="Proteomes" id="UP000481421">
    <property type="component" value="Unassembled WGS sequence"/>
</dbReference>
<dbReference type="EMBL" id="JAAIKE010000005">
    <property type="protein sequence ID" value="NEX47733.1"/>
    <property type="molecule type" value="Genomic_DNA"/>
</dbReference>
<reference evidence="1 2" key="1">
    <citation type="submission" date="2020-02" db="EMBL/GenBank/DDBJ databases">
        <title>Rhodobacter algicola sp. nov., isolated from microalga culture.</title>
        <authorList>
            <person name="Park C.-Y."/>
        </authorList>
    </citation>
    <scope>NUCLEOTIDE SEQUENCE [LARGE SCALE GENOMIC DNA]</scope>
    <source>
        <strain evidence="1 2">ETT8</strain>
    </source>
</reference>
<evidence type="ECO:0000313" key="2">
    <source>
        <dbReference type="Proteomes" id="UP000481421"/>
    </source>
</evidence>
<comment type="caution">
    <text evidence="1">The sequence shown here is derived from an EMBL/GenBank/DDBJ whole genome shotgun (WGS) entry which is preliminary data.</text>
</comment>
<dbReference type="AlphaFoldDB" id="A0A6B3RR21"/>
<sequence length="115" mass="13023">MDRQDVLIRLTITKEEAEMFRGRWAMIVPLSSEEADELRAIFNVTHDTLRKIAQALSTLGVVLDTRGSDEPDVRKVLDMWLNPTRQNEALMGRGRELLGRAKFVGGVEDGKDRAQ</sequence>
<name>A0A6B3RR21_9RHOB</name>
<accession>A0A6B3RR21</accession>
<protein>
    <submittedName>
        <fullName evidence="1">Uncharacterized protein</fullName>
    </submittedName>
</protein>
<gene>
    <name evidence="1" type="ORF">G3572_16080</name>
</gene>